<dbReference type="OrthoDB" id="9805628at2"/>
<comment type="subunit">
    <text evidence="3">Homodimer.</text>
</comment>
<dbReference type="EMBL" id="UGYZ01000002">
    <property type="protein sequence ID" value="SUI98341.1"/>
    <property type="molecule type" value="Genomic_DNA"/>
</dbReference>
<proteinExistence type="inferred from homology"/>
<dbReference type="Gene3D" id="3.20.10.10">
    <property type="entry name" value="D-amino Acid Aminotransferase, subunit A, domain 2"/>
    <property type="match status" value="1"/>
</dbReference>
<dbReference type="GO" id="GO:0004084">
    <property type="term" value="F:branched-chain-amino-acid transaminase activity"/>
    <property type="evidence" value="ECO:0007669"/>
    <property type="project" value="UniProtKB-EC"/>
</dbReference>
<dbReference type="InterPro" id="IPR043131">
    <property type="entry name" value="BCAT-like_N"/>
</dbReference>
<name>A0A380BD10_SPOPA</name>
<evidence type="ECO:0000256" key="1">
    <source>
        <dbReference type="ARBA" id="ARBA00001933"/>
    </source>
</evidence>
<dbReference type="InterPro" id="IPR001544">
    <property type="entry name" value="Aminotrans_IV"/>
</dbReference>
<dbReference type="Pfam" id="PF01063">
    <property type="entry name" value="Aminotran_4"/>
    <property type="match status" value="1"/>
</dbReference>
<evidence type="ECO:0000313" key="6">
    <source>
        <dbReference type="Proteomes" id="UP000254519"/>
    </source>
</evidence>
<dbReference type="CDD" id="cd00449">
    <property type="entry name" value="PLPDE_IV"/>
    <property type="match status" value="1"/>
</dbReference>
<dbReference type="RefSeq" id="WP_115359676.1">
    <property type="nucleotide sequence ID" value="NZ_CP038012.1"/>
</dbReference>
<evidence type="ECO:0000313" key="5">
    <source>
        <dbReference type="EMBL" id="SUI98341.1"/>
    </source>
</evidence>
<gene>
    <name evidence="5" type="primary">ilvE</name>
    <name evidence="5" type="ORF">NCTC4822_00116</name>
</gene>
<sequence length="286" mass="32492">MLCWMNGAYMPADELSISPFDHGFLYGAGFFETFRTYEGHVFLFTEHMNRLKQALADYRIAMPYEDDEILTVIRKLDEAADGRDGYFRLNVSAGVHDIGLAPNAYTKPNVIVFRKELPNVKQEASKEGVWLTTPRNEPESSVRHKSHHFLNNIGGRLELPSLKEYEGLFLTKAGFVAEGVTSNVFWVKDGELYTPSIETGILPGTTRKFVMRIAESIGVPVHEGFYLKEDVEAADELFVTNAIQELVPLHSIAEVKMPGAEGPYYRRLIAHYHKAIEEREGFKEWN</sequence>
<evidence type="ECO:0000256" key="2">
    <source>
        <dbReference type="ARBA" id="ARBA00009320"/>
    </source>
</evidence>
<dbReference type="Gene3D" id="3.30.470.10">
    <property type="match status" value="1"/>
</dbReference>
<dbReference type="EC" id="2.6.1.42" evidence="5"/>
<comment type="cofactor">
    <cofactor evidence="1">
        <name>pyridoxal 5'-phosphate</name>
        <dbReference type="ChEBI" id="CHEBI:597326"/>
    </cofactor>
</comment>
<dbReference type="Proteomes" id="UP000254519">
    <property type="component" value="Unassembled WGS sequence"/>
</dbReference>
<evidence type="ECO:0000256" key="3">
    <source>
        <dbReference type="ARBA" id="ARBA00011738"/>
    </source>
</evidence>
<dbReference type="SUPFAM" id="SSF56752">
    <property type="entry name" value="D-aminoacid aminotransferase-like PLP-dependent enzymes"/>
    <property type="match status" value="1"/>
</dbReference>
<keyword evidence="4" id="KW-0663">Pyridoxal phosphate</keyword>
<dbReference type="NCBIfam" id="NF005800">
    <property type="entry name" value="PRK07650.1"/>
    <property type="match status" value="1"/>
</dbReference>
<reference evidence="5 6" key="1">
    <citation type="submission" date="2018-06" db="EMBL/GenBank/DDBJ databases">
        <authorList>
            <consortium name="Pathogen Informatics"/>
            <person name="Doyle S."/>
        </authorList>
    </citation>
    <scope>NUCLEOTIDE SEQUENCE [LARGE SCALE GENOMIC DNA]</scope>
    <source>
        <strain evidence="6">ATCC 11859 / DSM 33 / NCIB 8841 / NCTC 4822</strain>
    </source>
</reference>
<dbReference type="FunFam" id="3.20.10.10:FF:000002">
    <property type="entry name" value="D-alanine aminotransferase"/>
    <property type="match status" value="1"/>
</dbReference>
<protein>
    <submittedName>
        <fullName evidence="5">Branched-chain-amino-acid aminotransferase</fullName>
        <ecNumber evidence="5">2.6.1.42</ecNumber>
    </submittedName>
</protein>
<keyword evidence="5" id="KW-0808">Transferase</keyword>
<dbReference type="GO" id="GO:0008652">
    <property type="term" value="P:amino acid biosynthetic process"/>
    <property type="evidence" value="ECO:0007669"/>
    <property type="project" value="UniProtKB-ARBA"/>
</dbReference>
<dbReference type="PANTHER" id="PTHR42743">
    <property type="entry name" value="AMINO-ACID AMINOTRANSFERASE"/>
    <property type="match status" value="1"/>
</dbReference>
<dbReference type="AlphaFoldDB" id="A0A380BD10"/>
<organism evidence="5 6">
    <name type="scientific">Sporosarcina pasteurii</name>
    <name type="common">Bacillus pasteurii</name>
    <dbReference type="NCBI Taxonomy" id="1474"/>
    <lineage>
        <taxon>Bacteria</taxon>
        <taxon>Bacillati</taxon>
        <taxon>Bacillota</taxon>
        <taxon>Bacilli</taxon>
        <taxon>Bacillales</taxon>
        <taxon>Caryophanaceae</taxon>
        <taxon>Sporosarcina</taxon>
    </lineage>
</organism>
<dbReference type="InterPro" id="IPR050571">
    <property type="entry name" value="Class-IV_PLP-Dep_Aminotrnsfr"/>
</dbReference>
<dbReference type="InterPro" id="IPR043132">
    <property type="entry name" value="BCAT-like_C"/>
</dbReference>
<evidence type="ECO:0000256" key="4">
    <source>
        <dbReference type="ARBA" id="ARBA00022898"/>
    </source>
</evidence>
<accession>A0A380BD10</accession>
<dbReference type="InterPro" id="IPR036038">
    <property type="entry name" value="Aminotransferase-like"/>
</dbReference>
<keyword evidence="5" id="KW-0032">Aminotransferase</keyword>
<keyword evidence="6" id="KW-1185">Reference proteome</keyword>
<dbReference type="PANTHER" id="PTHR42743:SF11">
    <property type="entry name" value="AMINODEOXYCHORISMATE LYASE"/>
    <property type="match status" value="1"/>
</dbReference>
<dbReference type="GO" id="GO:0005829">
    <property type="term" value="C:cytosol"/>
    <property type="evidence" value="ECO:0007669"/>
    <property type="project" value="TreeGrafter"/>
</dbReference>
<comment type="similarity">
    <text evidence="2">Belongs to the class-IV pyridoxal-phosphate-dependent aminotransferase family.</text>
</comment>
<dbReference type="GO" id="GO:0046394">
    <property type="term" value="P:carboxylic acid biosynthetic process"/>
    <property type="evidence" value="ECO:0007669"/>
    <property type="project" value="UniProtKB-ARBA"/>
</dbReference>